<dbReference type="PANTHER" id="PTHR33527:SF16">
    <property type="entry name" value="RRM DOMAIN-CONTAINING PROTEIN"/>
    <property type="match status" value="1"/>
</dbReference>
<comment type="caution">
    <text evidence="1">The sequence shown here is derived from an EMBL/GenBank/DDBJ whole genome shotgun (WGS) entry which is preliminary data.</text>
</comment>
<evidence type="ECO:0000313" key="2">
    <source>
        <dbReference type="Proteomes" id="UP001174677"/>
    </source>
</evidence>
<proteinExistence type="predicted"/>
<sequence length="279" mass="32105">MAFWVTLQQFVYFHSIDRGVYARLVIELGLDSNQAKKIVAFWYWLEREGYNDFIKNMLPLPNLLLKAFAMEAMTCLDCLNKEWSPKGFVDFDRNIPLMRCLVSQDFSLGEVYANRERAVLRIERFLKDTCGVFADIFPTNFVNGFQVQPTMTHGEESQVPKNPHCKVNGCHSQMVAGQEDTVTSVCHNDRTLFVTFSKGHPTSKTELRDLMTRKFGNCVEAIHMRIQPQPLFARVVLKSVSAMEKILGGKDILKFRVNGKDVWARRFVPKQDEPISRSL</sequence>
<organism evidence="1 2">
    <name type="scientific">Hevea brasiliensis</name>
    <name type="common">Para rubber tree</name>
    <name type="synonym">Siphonia brasiliensis</name>
    <dbReference type="NCBI Taxonomy" id="3981"/>
    <lineage>
        <taxon>Eukaryota</taxon>
        <taxon>Viridiplantae</taxon>
        <taxon>Streptophyta</taxon>
        <taxon>Embryophyta</taxon>
        <taxon>Tracheophyta</taxon>
        <taxon>Spermatophyta</taxon>
        <taxon>Magnoliopsida</taxon>
        <taxon>eudicotyledons</taxon>
        <taxon>Gunneridae</taxon>
        <taxon>Pentapetalae</taxon>
        <taxon>rosids</taxon>
        <taxon>fabids</taxon>
        <taxon>Malpighiales</taxon>
        <taxon>Euphorbiaceae</taxon>
        <taxon>Crotonoideae</taxon>
        <taxon>Micrandreae</taxon>
        <taxon>Hevea</taxon>
    </lineage>
</organism>
<dbReference type="PANTHER" id="PTHR33527">
    <property type="entry name" value="OS07G0274300 PROTEIN"/>
    <property type="match status" value="1"/>
</dbReference>
<gene>
    <name evidence="1" type="ORF">P3X46_000263</name>
</gene>
<dbReference type="EMBL" id="JARPOI010000001">
    <property type="protein sequence ID" value="KAJ9188911.1"/>
    <property type="molecule type" value="Genomic_DNA"/>
</dbReference>
<reference evidence="1" key="1">
    <citation type="journal article" date="2023" name="Plant Biotechnol. J.">
        <title>Chromosome-level wild Hevea brasiliensis genome provides new tools for genomic-assisted breeding and valuable loci to elevate rubber yield.</title>
        <authorList>
            <person name="Cheng H."/>
            <person name="Song X."/>
            <person name="Hu Y."/>
            <person name="Wu T."/>
            <person name="Yang Q."/>
            <person name="An Z."/>
            <person name="Feng S."/>
            <person name="Deng Z."/>
            <person name="Wu W."/>
            <person name="Zeng X."/>
            <person name="Tu M."/>
            <person name="Wang X."/>
            <person name="Huang H."/>
        </authorList>
    </citation>
    <scope>NUCLEOTIDE SEQUENCE</scope>
    <source>
        <strain evidence="1">MT/VB/25A 57/8</strain>
    </source>
</reference>
<accession>A0ABQ9N8S6</accession>
<keyword evidence="2" id="KW-1185">Reference proteome</keyword>
<evidence type="ECO:0000313" key="1">
    <source>
        <dbReference type="EMBL" id="KAJ9188911.1"/>
    </source>
</evidence>
<name>A0ABQ9N8S6_HEVBR</name>
<evidence type="ECO:0008006" key="3">
    <source>
        <dbReference type="Google" id="ProtNLM"/>
    </source>
</evidence>
<dbReference type="Proteomes" id="UP001174677">
    <property type="component" value="Chromosome 1"/>
</dbReference>
<protein>
    <recommendedName>
        <fullName evidence="3">RRM domain-containing protein</fullName>
    </recommendedName>
</protein>